<dbReference type="EMBL" id="LSRX01000235">
    <property type="protein sequence ID" value="OLQ03474.1"/>
    <property type="molecule type" value="Genomic_DNA"/>
</dbReference>
<accession>A0A1Q9E7T5</accession>
<name>A0A1Q9E7T5_SYMMI</name>
<comment type="caution">
    <text evidence="1">The sequence shown here is derived from an EMBL/GenBank/DDBJ whole genome shotgun (WGS) entry which is preliminary data.</text>
</comment>
<keyword evidence="2" id="KW-1185">Reference proteome</keyword>
<evidence type="ECO:0000313" key="1">
    <source>
        <dbReference type="EMBL" id="OLQ03474.1"/>
    </source>
</evidence>
<gene>
    <name evidence="1" type="ORF">AK812_SmicGene13554</name>
</gene>
<organism evidence="1 2">
    <name type="scientific">Symbiodinium microadriaticum</name>
    <name type="common">Dinoflagellate</name>
    <name type="synonym">Zooxanthella microadriatica</name>
    <dbReference type="NCBI Taxonomy" id="2951"/>
    <lineage>
        <taxon>Eukaryota</taxon>
        <taxon>Sar</taxon>
        <taxon>Alveolata</taxon>
        <taxon>Dinophyceae</taxon>
        <taxon>Suessiales</taxon>
        <taxon>Symbiodiniaceae</taxon>
        <taxon>Symbiodinium</taxon>
    </lineage>
</organism>
<evidence type="ECO:0000313" key="2">
    <source>
        <dbReference type="Proteomes" id="UP000186817"/>
    </source>
</evidence>
<dbReference type="AlphaFoldDB" id="A0A1Q9E7T5"/>
<protein>
    <submittedName>
        <fullName evidence="1">Uncharacterized protein</fullName>
    </submittedName>
</protein>
<sequence>MGMTAALVGVPSTVVLLDVSVDEVLDVRLEVVIEEEEVVLVTVPDVRVLEKKYIVVVSVVVVPVVVVAVEDTDVCVLLAEVLVVEMLDTLEDVLVSESVVRVEDVPVKLDVDEKVRLVAVLVDVVVEGHPFCSWSQHQSFFASDQLNSQLL</sequence>
<proteinExistence type="predicted"/>
<reference evidence="1 2" key="1">
    <citation type="submission" date="2016-02" db="EMBL/GenBank/DDBJ databases">
        <title>Genome analysis of coral dinoflagellate symbionts highlights evolutionary adaptations to a symbiotic lifestyle.</title>
        <authorList>
            <person name="Aranda M."/>
            <person name="Li Y."/>
            <person name="Liew Y.J."/>
            <person name="Baumgarten S."/>
            <person name="Simakov O."/>
            <person name="Wilson M."/>
            <person name="Piel J."/>
            <person name="Ashoor H."/>
            <person name="Bougouffa S."/>
            <person name="Bajic V.B."/>
            <person name="Ryu T."/>
            <person name="Ravasi T."/>
            <person name="Bayer T."/>
            <person name="Micklem G."/>
            <person name="Kim H."/>
            <person name="Bhak J."/>
            <person name="Lajeunesse T.C."/>
            <person name="Voolstra C.R."/>
        </authorList>
    </citation>
    <scope>NUCLEOTIDE SEQUENCE [LARGE SCALE GENOMIC DNA]</scope>
    <source>
        <strain evidence="1 2">CCMP2467</strain>
    </source>
</reference>
<dbReference type="Proteomes" id="UP000186817">
    <property type="component" value="Unassembled WGS sequence"/>
</dbReference>